<organism evidence="6 7">
    <name type="scientific">Folsomia candida</name>
    <name type="common">Springtail</name>
    <dbReference type="NCBI Taxonomy" id="158441"/>
    <lineage>
        <taxon>Eukaryota</taxon>
        <taxon>Metazoa</taxon>
        <taxon>Ecdysozoa</taxon>
        <taxon>Arthropoda</taxon>
        <taxon>Hexapoda</taxon>
        <taxon>Collembola</taxon>
        <taxon>Entomobryomorpha</taxon>
        <taxon>Isotomoidea</taxon>
        <taxon>Isotomidae</taxon>
        <taxon>Proisotominae</taxon>
        <taxon>Folsomia</taxon>
    </lineage>
</organism>
<sequence>MEALLGGASALMGGGGATFPHGLMLGIVGSLSMMITSWEKSDREKDQYLEKNREYGDTYDFIVVGGGTAGSLVANRLSKSYKVLLLEAGGEPHPFHGIPIMASFMPGHKQLDWMHETVPQKNALFGAEGNIGHIFAGRGLGGTSNLDYMMHLRGHPRDYDEWAKITGDGSWSYDALRPYFVRHENYLGEWMTKGEKGMHGSEGEMRLGPGPFSILGKRFVVAGNEMGLPHVDLNGHYEQGFDMMTQPLKMGHRQTAYDAFLRRGRDKWNLATHKYSTVHKVLLRGSNHEAYAVEFEQHGKLRVVYARKEIILSAGAINTPKLLMLSGIGDSNHLQNIGIPAKVHLPGVGSNLQDHLGVPLGPFFTQTGNSIRLERDVGPAAVLAMGRGDGVLTLTGFEAAAMLTSDQAKTKSGGDAAWPDVELILNTLSTEEMVASKKKMRRDVMNKYYKNSKGKDSFTIIVSATRPKSKGGIRLRDPNPYSPVVIDPAYLNEVEDVGVLVDGVKKAMRLVEGTVMFQQIGATFTNRTVPGCEPYRLKSEEYWTCFIRVMAHSMGDVVGTAAMGRVVDNELKVLGTERLRVIDASVMPTIVSGGTSPATLAIAEKGADMILRYWGPSNKATSLTKESFSVASILKESASKLRTISGLGSSIFFQHIKNSPSYRDMAIKSGVKPVKNPFHLIGPLVTASLMNVGPQDHELTKSPELEVLSTPTHQPYVVTPPTTHSLTPPTTHTLTPPTTPLPLMATLFSDPTPYQGEVTSLPESHPYLLQPKTTPHPYHGTFVSSVDSFLQPYLTQENKGARFSQTLPILGFAKVAKDVIPTREKDLASLLSSSGGGVQYGRARPNRDSITPQLIAMTTGGIHMATNGVPVSMPVPLQILDYSKLFSPSQPSALLLQQLLNNSTDGNSNDLASSVDSLLLKGPLKVEQEQVRYHTQQDIPHDMLRFIRLPVEYGKFSHVEQVEATTPKSVPFSKVLQKHGDDTVSHKNHIVYSNENPTPVMIMPMGGGYANPLLLQYPPHPMTSFRFRILNQEKN</sequence>
<dbReference type="Proteomes" id="UP000198287">
    <property type="component" value="Unassembled WGS sequence"/>
</dbReference>
<dbReference type="InterPro" id="IPR007867">
    <property type="entry name" value="GMC_OxRtase_C"/>
</dbReference>
<dbReference type="SUPFAM" id="SSF51905">
    <property type="entry name" value="FAD/NAD(P)-binding domain"/>
    <property type="match status" value="1"/>
</dbReference>
<gene>
    <name evidence="6" type="ORF">Fcan01_20484</name>
</gene>
<accession>A0A226DHL6</accession>
<dbReference type="InterPro" id="IPR036188">
    <property type="entry name" value="FAD/NAD-bd_sf"/>
</dbReference>
<dbReference type="OrthoDB" id="269227at2759"/>
<dbReference type="SUPFAM" id="SSF54373">
    <property type="entry name" value="FAD-linked reductases, C-terminal domain"/>
    <property type="match status" value="1"/>
</dbReference>
<dbReference type="Gene3D" id="3.50.50.60">
    <property type="entry name" value="FAD/NAD(P)-binding domain"/>
    <property type="match status" value="1"/>
</dbReference>
<dbReference type="EMBL" id="LNIX01000019">
    <property type="protein sequence ID" value="OXA44448.1"/>
    <property type="molecule type" value="Genomic_DNA"/>
</dbReference>
<reference evidence="6 7" key="1">
    <citation type="submission" date="2015-12" db="EMBL/GenBank/DDBJ databases">
        <title>The genome of Folsomia candida.</title>
        <authorList>
            <person name="Faddeeva A."/>
            <person name="Derks M.F."/>
            <person name="Anvar Y."/>
            <person name="Smit S."/>
            <person name="Van Straalen N."/>
            <person name="Roelofs D."/>
        </authorList>
    </citation>
    <scope>NUCLEOTIDE SEQUENCE [LARGE SCALE GENOMIC DNA]</scope>
    <source>
        <strain evidence="6 7">VU population</strain>
        <tissue evidence="6">Whole body</tissue>
    </source>
</reference>
<keyword evidence="7" id="KW-1185">Reference proteome</keyword>
<dbReference type="InterPro" id="IPR000172">
    <property type="entry name" value="GMC_OxRdtase_N"/>
</dbReference>
<evidence type="ECO:0000313" key="7">
    <source>
        <dbReference type="Proteomes" id="UP000198287"/>
    </source>
</evidence>
<dbReference type="Pfam" id="PF05199">
    <property type="entry name" value="GMC_oxred_C"/>
    <property type="match status" value="1"/>
</dbReference>
<dbReference type="Pfam" id="PF00732">
    <property type="entry name" value="GMC_oxred_N"/>
    <property type="match status" value="1"/>
</dbReference>
<dbReference type="Gene3D" id="3.30.560.10">
    <property type="entry name" value="Glucose Oxidase, domain 3"/>
    <property type="match status" value="1"/>
</dbReference>
<dbReference type="InterPro" id="IPR012132">
    <property type="entry name" value="GMC_OxRdtase"/>
</dbReference>
<evidence type="ECO:0000256" key="1">
    <source>
        <dbReference type="ARBA" id="ARBA00001974"/>
    </source>
</evidence>
<dbReference type="GO" id="GO:0050660">
    <property type="term" value="F:flavin adenine dinucleotide binding"/>
    <property type="evidence" value="ECO:0007669"/>
    <property type="project" value="InterPro"/>
</dbReference>
<comment type="similarity">
    <text evidence="2">Belongs to the GMC oxidoreductase family.</text>
</comment>
<comment type="cofactor">
    <cofactor evidence="1">
        <name>FAD</name>
        <dbReference type="ChEBI" id="CHEBI:57692"/>
    </cofactor>
</comment>
<evidence type="ECO:0000259" key="5">
    <source>
        <dbReference type="PROSITE" id="PS00624"/>
    </source>
</evidence>
<evidence type="ECO:0000256" key="3">
    <source>
        <dbReference type="ARBA" id="ARBA00022630"/>
    </source>
</evidence>
<evidence type="ECO:0000256" key="4">
    <source>
        <dbReference type="ARBA" id="ARBA00022827"/>
    </source>
</evidence>
<dbReference type="AlphaFoldDB" id="A0A226DHL6"/>
<evidence type="ECO:0000256" key="2">
    <source>
        <dbReference type="ARBA" id="ARBA00010790"/>
    </source>
</evidence>
<keyword evidence="3" id="KW-0285">Flavoprotein</keyword>
<dbReference type="GO" id="GO:0016614">
    <property type="term" value="F:oxidoreductase activity, acting on CH-OH group of donors"/>
    <property type="evidence" value="ECO:0007669"/>
    <property type="project" value="InterPro"/>
</dbReference>
<dbReference type="PROSITE" id="PS00624">
    <property type="entry name" value="GMC_OXRED_2"/>
    <property type="match status" value="1"/>
</dbReference>
<keyword evidence="4" id="KW-0274">FAD</keyword>
<feature type="domain" description="Glucose-methanol-choline oxidoreductase N-terminal" evidence="5">
    <location>
        <begin position="315"/>
        <end position="329"/>
    </location>
</feature>
<proteinExistence type="inferred from homology"/>
<evidence type="ECO:0000313" key="6">
    <source>
        <dbReference type="EMBL" id="OXA44448.1"/>
    </source>
</evidence>
<dbReference type="PANTHER" id="PTHR11552:SF147">
    <property type="entry name" value="CHOLINE DEHYDROGENASE, MITOCHONDRIAL"/>
    <property type="match status" value="1"/>
</dbReference>
<protein>
    <submittedName>
        <fullName evidence="6">Glucose dehydrogenase [FAD, quinone]</fullName>
    </submittedName>
</protein>
<dbReference type="STRING" id="158441.A0A226DHL6"/>
<name>A0A226DHL6_FOLCA</name>
<comment type="caution">
    <text evidence="6">The sequence shown here is derived from an EMBL/GenBank/DDBJ whole genome shotgun (WGS) entry which is preliminary data.</text>
</comment>
<dbReference type="PANTHER" id="PTHR11552">
    <property type="entry name" value="GLUCOSE-METHANOL-CHOLINE GMC OXIDOREDUCTASE"/>
    <property type="match status" value="1"/>
</dbReference>